<dbReference type="Pfam" id="PF17773">
    <property type="entry name" value="UPF0176_N"/>
    <property type="match status" value="1"/>
</dbReference>
<dbReference type="Pfam" id="PF12368">
    <property type="entry name" value="Rhodanese_C"/>
    <property type="match status" value="1"/>
</dbReference>
<evidence type="ECO:0000313" key="2">
    <source>
        <dbReference type="EMBL" id="KAG1315271.1"/>
    </source>
</evidence>
<dbReference type="OrthoDB" id="25002at2759"/>
<dbReference type="EMBL" id="JAANQT010000054">
    <property type="protein sequence ID" value="KAG1315271.1"/>
    <property type="molecule type" value="Genomic_DNA"/>
</dbReference>
<dbReference type="InterPro" id="IPR022111">
    <property type="entry name" value="Rhodanese_C"/>
</dbReference>
<dbReference type="PROSITE" id="PS50206">
    <property type="entry name" value="RHODANESE_3"/>
    <property type="match status" value="1"/>
</dbReference>
<dbReference type="AlphaFoldDB" id="A0A9P6XJQ0"/>
<dbReference type="InterPro" id="IPR040503">
    <property type="entry name" value="TRHO_N"/>
</dbReference>
<dbReference type="PANTHER" id="PTHR43846">
    <property type="entry name" value="UPF0176 PROTEIN YCEA"/>
    <property type="match status" value="1"/>
</dbReference>
<dbReference type="Proteomes" id="UP000716291">
    <property type="component" value="Unassembled WGS sequence"/>
</dbReference>
<dbReference type="SUPFAM" id="SSF52821">
    <property type="entry name" value="Rhodanese/Cell cycle control phosphatase"/>
    <property type="match status" value="1"/>
</dbReference>
<evidence type="ECO:0000259" key="1">
    <source>
        <dbReference type="PROSITE" id="PS50206"/>
    </source>
</evidence>
<dbReference type="Gene3D" id="3.30.70.100">
    <property type="match status" value="1"/>
</dbReference>
<proteinExistence type="predicted"/>
<evidence type="ECO:0000313" key="3">
    <source>
        <dbReference type="Proteomes" id="UP000716291"/>
    </source>
</evidence>
<protein>
    <recommendedName>
        <fullName evidence="1">Rhodanese domain-containing protein</fullName>
    </recommendedName>
</protein>
<feature type="domain" description="Rhodanese" evidence="1">
    <location>
        <begin position="164"/>
        <end position="259"/>
    </location>
</feature>
<dbReference type="InterPro" id="IPR001763">
    <property type="entry name" value="Rhodanese-like_dom"/>
</dbReference>
<dbReference type="SMART" id="SM00450">
    <property type="entry name" value="RHOD"/>
    <property type="match status" value="1"/>
</dbReference>
<dbReference type="InterPro" id="IPR036873">
    <property type="entry name" value="Rhodanese-like_dom_sf"/>
</dbReference>
<accession>A0A9P6XJQ0</accession>
<dbReference type="PANTHER" id="PTHR43846:SF1">
    <property type="entry name" value="TRNA URIDINE(34) HYDROXYLASE"/>
    <property type="match status" value="1"/>
</dbReference>
<gene>
    <name evidence="2" type="ORF">G6F64_000800</name>
</gene>
<keyword evidence="3" id="KW-1185">Reference proteome</keyword>
<sequence length="360" mass="41807">MLRPFCQGLFSTYLRRSQPCLIRRRFLVTTPTHRPMAFYSLAPLTKQRVMQLKHSMEKNLNALGVLGRIYLAPDEGIGGINCQMSVPLARMDQVKNYFKSLESDFGKIEYTQGMEDTARPSFEKLRILTKKNLVATKHDIKSNELLNQPEYLTPEQWHKELKEKKEKAFLIDMRNQYEYNLGHFMNAIKMKVDTFRDGVYLLDELVENRDKEDDIYMYCTGGIRCSVVGPYLKNKGYQHVKMLKGGISAYGEYIKNQKEHSLFKGKNFVFDSRRIESITDDVLAKCFQCGSVCDHLVNCENNLCHLLFVQCDQCKSKKSTCSSHCQNVIQGIEEYKYDYDYHKQVQGVQSNGDHEPITFI</sequence>
<dbReference type="Gene3D" id="3.40.250.10">
    <property type="entry name" value="Rhodanese-like domain"/>
    <property type="match status" value="1"/>
</dbReference>
<dbReference type="NCBIfam" id="NF001133">
    <property type="entry name" value="PRK00142.1-1"/>
    <property type="match status" value="1"/>
</dbReference>
<name>A0A9P6XJQ0_RHIOR</name>
<dbReference type="Pfam" id="PF00581">
    <property type="entry name" value="Rhodanese"/>
    <property type="match status" value="1"/>
</dbReference>
<comment type="caution">
    <text evidence="2">The sequence shown here is derived from an EMBL/GenBank/DDBJ whole genome shotgun (WGS) entry which is preliminary data.</text>
</comment>
<organism evidence="2 3">
    <name type="scientific">Rhizopus oryzae</name>
    <name type="common">Mucormycosis agent</name>
    <name type="synonym">Rhizopus arrhizus var. delemar</name>
    <dbReference type="NCBI Taxonomy" id="64495"/>
    <lineage>
        <taxon>Eukaryota</taxon>
        <taxon>Fungi</taxon>
        <taxon>Fungi incertae sedis</taxon>
        <taxon>Mucoromycota</taxon>
        <taxon>Mucoromycotina</taxon>
        <taxon>Mucoromycetes</taxon>
        <taxon>Mucorales</taxon>
        <taxon>Mucorineae</taxon>
        <taxon>Rhizopodaceae</taxon>
        <taxon>Rhizopus</taxon>
    </lineage>
</organism>
<reference evidence="2" key="1">
    <citation type="journal article" date="2020" name="Microb. Genom.">
        <title>Genetic diversity of clinical and environmental Mucorales isolates obtained from an investigation of mucormycosis cases among solid organ transplant recipients.</title>
        <authorList>
            <person name="Nguyen M.H."/>
            <person name="Kaul D."/>
            <person name="Muto C."/>
            <person name="Cheng S.J."/>
            <person name="Richter R.A."/>
            <person name="Bruno V.M."/>
            <person name="Liu G."/>
            <person name="Beyhan S."/>
            <person name="Sundermann A.J."/>
            <person name="Mounaud S."/>
            <person name="Pasculle A.W."/>
            <person name="Nierman W.C."/>
            <person name="Driscoll E."/>
            <person name="Cumbie R."/>
            <person name="Clancy C.J."/>
            <person name="Dupont C.L."/>
        </authorList>
    </citation>
    <scope>NUCLEOTIDE SEQUENCE</scope>
    <source>
        <strain evidence="2">GL11</strain>
    </source>
</reference>